<comment type="caution">
    <text evidence="1">The sequence shown here is derived from an EMBL/GenBank/DDBJ whole genome shotgun (WGS) entry which is preliminary data.</text>
</comment>
<organism evidence="1 2">
    <name type="scientific">candidate division LCP-89 bacterium B3_LCP</name>
    <dbReference type="NCBI Taxonomy" id="2012998"/>
    <lineage>
        <taxon>Bacteria</taxon>
        <taxon>Pseudomonadati</taxon>
        <taxon>Bacteria division LCP-89</taxon>
    </lineage>
</organism>
<dbReference type="EMBL" id="NJBN01000001">
    <property type="protein sequence ID" value="TKJ42196.1"/>
    <property type="molecule type" value="Genomic_DNA"/>
</dbReference>
<name>A0A532V4R8_UNCL8</name>
<proteinExistence type="predicted"/>
<sequence>MYLTDLRTNTIHDLSHPRYECHIEDIPEESGKKIYTLDTVKRMCESEHIPRFQGCQYCMPDFYFFDMNKIF</sequence>
<accession>A0A532V4R8</accession>
<dbReference type="AlphaFoldDB" id="A0A532V4R8"/>
<dbReference type="Proteomes" id="UP000319619">
    <property type="component" value="Unassembled WGS sequence"/>
</dbReference>
<protein>
    <submittedName>
        <fullName evidence="1">Uncharacterized protein</fullName>
    </submittedName>
</protein>
<gene>
    <name evidence="1" type="ORF">CEE37_00530</name>
</gene>
<evidence type="ECO:0000313" key="2">
    <source>
        <dbReference type="Proteomes" id="UP000319619"/>
    </source>
</evidence>
<evidence type="ECO:0000313" key="1">
    <source>
        <dbReference type="EMBL" id="TKJ42196.1"/>
    </source>
</evidence>
<reference evidence="1 2" key="1">
    <citation type="submission" date="2017-06" db="EMBL/GenBank/DDBJ databases">
        <title>Novel microbial phyla capable of carbon fixation and sulfur reduction in deep-sea sediments.</title>
        <authorList>
            <person name="Huang J."/>
            <person name="Baker B."/>
            <person name="Wang Y."/>
        </authorList>
    </citation>
    <scope>NUCLEOTIDE SEQUENCE [LARGE SCALE GENOMIC DNA]</scope>
    <source>
        <strain evidence="1">B3_LCP</strain>
    </source>
</reference>